<proteinExistence type="predicted"/>
<evidence type="ECO:0000313" key="1">
    <source>
        <dbReference type="EMBL" id="KAI0082939.1"/>
    </source>
</evidence>
<reference evidence="1" key="1">
    <citation type="journal article" date="2021" name="Environ. Microbiol.">
        <title>Gene family expansions and transcriptome signatures uncover fungal adaptations to wood decay.</title>
        <authorList>
            <person name="Hage H."/>
            <person name="Miyauchi S."/>
            <person name="Viragh M."/>
            <person name="Drula E."/>
            <person name="Min B."/>
            <person name="Chaduli D."/>
            <person name="Navarro D."/>
            <person name="Favel A."/>
            <person name="Norest M."/>
            <person name="Lesage-Meessen L."/>
            <person name="Balint B."/>
            <person name="Merenyi Z."/>
            <person name="de Eugenio L."/>
            <person name="Morin E."/>
            <person name="Martinez A.T."/>
            <person name="Baldrian P."/>
            <person name="Stursova M."/>
            <person name="Martinez M.J."/>
            <person name="Novotny C."/>
            <person name="Magnuson J.K."/>
            <person name="Spatafora J.W."/>
            <person name="Maurice S."/>
            <person name="Pangilinan J."/>
            <person name="Andreopoulos W."/>
            <person name="LaButti K."/>
            <person name="Hundley H."/>
            <person name="Na H."/>
            <person name="Kuo A."/>
            <person name="Barry K."/>
            <person name="Lipzen A."/>
            <person name="Henrissat B."/>
            <person name="Riley R."/>
            <person name="Ahrendt S."/>
            <person name="Nagy L.G."/>
            <person name="Grigoriev I.V."/>
            <person name="Martin F."/>
            <person name="Rosso M.N."/>
        </authorList>
    </citation>
    <scope>NUCLEOTIDE SEQUENCE</scope>
    <source>
        <strain evidence="1">CBS 384.51</strain>
    </source>
</reference>
<dbReference type="EMBL" id="MU275070">
    <property type="protein sequence ID" value="KAI0082939.1"/>
    <property type="molecule type" value="Genomic_DNA"/>
</dbReference>
<keyword evidence="2" id="KW-1185">Reference proteome</keyword>
<accession>A0ACB8TLV9</accession>
<dbReference type="Proteomes" id="UP001055072">
    <property type="component" value="Unassembled WGS sequence"/>
</dbReference>
<organism evidence="1 2">
    <name type="scientific">Irpex rosettiformis</name>
    <dbReference type="NCBI Taxonomy" id="378272"/>
    <lineage>
        <taxon>Eukaryota</taxon>
        <taxon>Fungi</taxon>
        <taxon>Dikarya</taxon>
        <taxon>Basidiomycota</taxon>
        <taxon>Agaricomycotina</taxon>
        <taxon>Agaricomycetes</taxon>
        <taxon>Polyporales</taxon>
        <taxon>Irpicaceae</taxon>
        <taxon>Irpex</taxon>
    </lineage>
</organism>
<gene>
    <name evidence="1" type="ORF">BDY19DRAFT_999052</name>
</gene>
<protein>
    <submittedName>
        <fullName evidence="1">Uncharacterized protein</fullName>
    </submittedName>
</protein>
<name>A0ACB8TLV9_9APHY</name>
<sequence>MTSNLGYSNIRLPIETSVPKGSLSATAKLRGKKTTGGKGRKRDAKREISESDSSSPSFEKNIEEESVGSEGENSGQGSGVGRKRGRKETLKSQPRKKTRTTTRDSKNCTLHKTAGERTKETGTDRGGAPNGPFNFQYSCTAGGPGMVERDVDRMRRWMLLSSPHFYTYPHHDAAGLVTWTTLLNGLKIWSYVLPKQQPRDMESASEAYVEVIEAGNHIVVDTENRLPELATCHNFFLFPNTLLIQPPGLIHQVLTVEKSVTQGGHLLTWDTMHLTEWTRKLSHVCSRIGTNDLHPGVQRTLGLLKRPFISLARLVIHADHYWRGDYDQEDDTDIPSFLKNVPENSFESETKETWNERVEAVKIAKAILDWNGIRTLNPLDDIVDINGEPLGWEEVGEETNEEREEIGEAKGQTAWFDVGNEYLYIPKFPHPFL</sequence>
<evidence type="ECO:0000313" key="2">
    <source>
        <dbReference type="Proteomes" id="UP001055072"/>
    </source>
</evidence>
<comment type="caution">
    <text evidence="1">The sequence shown here is derived from an EMBL/GenBank/DDBJ whole genome shotgun (WGS) entry which is preliminary data.</text>
</comment>